<dbReference type="Proteomes" id="UP000515977">
    <property type="component" value="Chromosome"/>
</dbReference>
<accession>A0A7G9QXR7</accession>
<dbReference type="AlphaFoldDB" id="A0A7G9QXR7"/>
<organism evidence="2 3">
    <name type="scientific">Thermomonas brevis</name>
    <dbReference type="NCBI Taxonomy" id="215691"/>
    <lineage>
        <taxon>Bacteria</taxon>
        <taxon>Pseudomonadati</taxon>
        <taxon>Pseudomonadota</taxon>
        <taxon>Gammaproteobacteria</taxon>
        <taxon>Lysobacterales</taxon>
        <taxon>Lysobacteraceae</taxon>
        <taxon>Thermomonas</taxon>
    </lineage>
</organism>
<name>A0A7G9QXR7_9GAMM</name>
<keyword evidence="3" id="KW-1185">Reference proteome</keyword>
<evidence type="ECO:0000313" key="3">
    <source>
        <dbReference type="Proteomes" id="UP000515977"/>
    </source>
</evidence>
<keyword evidence="1" id="KW-0812">Transmembrane</keyword>
<feature type="transmembrane region" description="Helical" evidence="1">
    <location>
        <begin position="6"/>
        <end position="27"/>
    </location>
</feature>
<protein>
    <submittedName>
        <fullName evidence="2">Uncharacterized protein</fullName>
    </submittedName>
</protein>
<dbReference type="KEGG" id="tbv:H9L17_06680"/>
<evidence type="ECO:0000256" key="1">
    <source>
        <dbReference type="SAM" id="Phobius"/>
    </source>
</evidence>
<dbReference type="EMBL" id="CP060711">
    <property type="protein sequence ID" value="QNN48142.1"/>
    <property type="molecule type" value="Genomic_DNA"/>
</dbReference>
<reference evidence="2 3" key="1">
    <citation type="submission" date="2020-08" db="EMBL/GenBank/DDBJ databases">
        <title>Genome sequence of Thermomonas brevis KACC 16975T.</title>
        <authorList>
            <person name="Hyun D.-W."/>
            <person name="Bae J.-W."/>
        </authorList>
    </citation>
    <scope>NUCLEOTIDE SEQUENCE [LARGE SCALE GENOMIC DNA]</scope>
    <source>
        <strain evidence="2 3">KACC 16975</strain>
    </source>
</reference>
<keyword evidence="1" id="KW-0472">Membrane</keyword>
<gene>
    <name evidence="2" type="ORF">H9L17_06680</name>
</gene>
<sequence length="91" mass="9801">MVDDRYLIALKTLAVLGATVAMLYGLYKVHARLAAKEQGFGPNSIRALGIVMFLPILFMLALLTDFRPEALTALLGTIAGYVLSDSSPKDS</sequence>
<feature type="transmembrane region" description="Helical" evidence="1">
    <location>
        <begin position="47"/>
        <end position="64"/>
    </location>
</feature>
<evidence type="ECO:0000313" key="2">
    <source>
        <dbReference type="EMBL" id="QNN48142.1"/>
    </source>
</evidence>
<keyword evidence="1" id="KW-1133">Transmembrane helix</keyword>
<proteinExistence type="predicted"/>